<dbReference type="SUPFAM" id="SSF51735">
    <property type="entry name" value="NAD(P)-binding Rossmann-fold domains"/>
    <property type="match status" value="1"/>
</dbReference>
<dbReference type="InterPro" id="IPR002347">
    <property type="entry name" value="SDR_fam"/>
</dbReference>
<keyword evidence="5" id="KW-1185">Reference proteome</keyword>
<evidence type="ECO:0000256" key="2">
    <source>
        <dbReference type="ARBA" id="ARBA00023002"/>
    </source>
</evidence>
<dbReference type="Gene3D" id="3.40.50.720">
    <property type="entry name" value="NAD(P)-binding Rossmann-like Domain"/>
    <property type="match status" value="1"/>
</dbReference>
<evidence type="ECO:0000256" key="3">
    <source>
        <dbReference type="RuleBase" id="RU000363"/>
    </source>
</evidence>
<dbReference type="GO" id="GO:0016020">
    <property type="term" value="C:membrane"/>
    <property type="evidence" value="ECO:0007669"/>
    <property type="project" value="TreeGrafter"/>
</dbReference>
<gene>
    <name evidence="4" type="ORF">DRW42_00370</name>
</gene>
<dbReference type="PRINTS" id="PR00081">
    <property type="entry name" value="GDHRDH"/>
</dbReference>
<dbReference type="OrthoDB" id="9810734at2"/>
<accession>A0A366LCZ5</accession>
<dbReference type="PANTHER" id="PTHR44196">
    <property type="entry name" value="DEHYDROGENASE/REDUCTASE SDR FAMILY MEMBER 7B"/>
    <property type="match status" value="1"/>
</dbReference>
<dbReference type="RefSeq" id="WP_113946848.1">
    <property type="nucleotide sequence ID" value="NZ_QNQU01000001.1"/>
</dbReference>
<evidence type="ECO:0000313" key="5">
    <source>
        <dbReference type="Proteomes" id="UP000252081"/>
    </source>
</evidence>
<dbReference type="EMBL" id="QNQU01000001">
    <property type="protein sequence ID" value="RBQ11768.1"/>
    <property type="molecule type" value="Genomic_DNA"/>
</dbReference>
<keyword evidence="2" id="KW-0560">Oxidoreductase</keyword>
<dbReference type="Proteomes" id="UP000252081">
    <property type="component" value="Unassembled WGS sequence"/>
</dbReference>
<dbReference type="GO" id="GO:0016491">
    <property type="term" value="F:oxidoreductase activity"/>
    <property type="evidence" value="ECO:0007669"/>
    <property type="project" value="UniProtKB-KW"/>
</dbReference>
<comment type="caution">
    <text evidence="4">The sequence shown here is derived from an EMBL/GenBank/DDBJ whole genome shotgun (WGS) entry which is preliminary data.</text>
</comment>
<dbReference type="Pfam" id="PF00106">
    <property type="entry name" value="adh_short"/>
    <property type="match status" value="1"/>
</dbReference>
<dbReference type="AlphaFoldDB" id="A0A366LCZ5"/>
<protein>
    <submittedName>
        <fullName evidence="4">Short-chain dehydrogenase</fullName>
    </submittedName>
</protein>
<dbReference type="PANTHER" id="PTHR44196:SF1">
    <property type="entry name" value="DEHYDROGENASE_REDUCTASE SDR FAMILY MEMBER 7B"/>
    <property type="match status" value="1"/>
</dbReference>
<comment type="similarity">
    <text evidence="1 3">Belongs to the short-chain dehydrogenases/reductases (SDR) family.</text>
</comment>
<proteinExistence type="inferred from homology"/>
<dbReference type="PRINTS" id="PR00080">
    <property type="entry name" value="SDRFAMILY"/>
</dbReference>
<evidence type="ECO:0000256" key="1">
    <source>
        <dbReference type="ARBA" id="ARBA00006484"/>
    </source>
</evidence>
<organism evidence="4 5">
    <name type="scientific">Pedobacter miscanthi</name>
    <dbReference type="NCBI Taxonomy" id="2259170"/>
    <lineage>
        <taxon>Bacteria</taxon>
        <taxon>Pseudomonadati</taxon>
        <taxon>Bacteroidota</taxon>
        <taxon>Sphingobacteriia</taxon>
        <taxon>Sphingobacteriales</taxon>
        <taxon>Sphingobacteriaceae</taxon>
        <taxon>Pedobacter</taxon>
    </lineage>
</organism>
<sequence length="247" mass="26827">MDLTNKTILITGAGSGIGFATAQSLSKKGNKVIIVGRNAIKIEKAAAELGLDFIVCDVTDEQQVLALVSKVNAQYKDLAVLINNAGVASLYRLGESANAYEKSKQEFETNYFAVVRLTELLLPVLKNQSEAAIVNITSNVSFHPLVLLPTYSDTKAALHSHTVALRLTLSRNTNIKLFEVMPSLINTEATKDMGGENGLPPSVVAENIFQGITADTYEIYVGETARQYAEHFENPLSALEKFNDGLY</sequence>
<dbReference type="InterPro" id="IPR036291">
    <property type="entry name" value="NAD(P)-bd_dom_sf"/>
</dbReference>
<name>A0A366LCZ5_9SPHI</name>
<reference evidence="4 5" key="1">
    <citation type="submission" date="2018-07" db="EMBL/GenBank/DDBJ databases">
        <title>A draft genome of a endophytic bacteria, a new species of Pedobacter.</title>
        <authorList>
            <person name="Zhang Z.D."/>
            <person name="Chen Z.J."/>
        </authorList>
    </citation>
    <scope>NUCLEOTIDE SEQUENCE [LARGE SCALE GENOMIC DNA]</scope>
    <source>
        <strain evidence="4 5">RS10</strain>
    </source>
</reference>
<evidence type="ECO:0000313" key="4">
    <source>
        <dbReference type="EMBL" id="RBQ11768.1"/>
    </source>
</evidence>